<evidence type="ECO:0000256" key="4">
    <source>
        <dbReference type="ARBA" id="ARBA00022898"/>
    </source>
</evidence>
<keyword evidence="3" id="KW-0210">Decarboxylase</keyword>
<dbReference type="Gene3D" id="3.40.640.10">
    <property type="entry name" value="Type I PLP-dependent aspartate aminotransferase-like (Major domain)"/>
    <property type="match status" value="1"/>
</dbReference>
<dbReference type="GO" id="GO:0030170">
    <property type="term" value="F:pyridoxal phosphate binding"/>
    <property type="evidence" value="ECO:0007669"/>
    <property type="project" value="InterPro"/>
</dbReference>
<dbReference type="InterPro" id="IPR015422">
    <property type="entry name" value="PyrdxlP-dep_Trfase_small"/>
</dbReference>
<evidence type="ECO:0000256" key="3">
    <source>
        <dbReference type="ARBA" id="ARBA00022793"/>
    </source>
</evidence>
<dbReference type="InterPro" id="IPR010977">
    <property type="entry name" value="Aromatic_deC"/>
</dbReference>
<comment type="similarity">
    <text evidence="2 7">Belongs to the group II decarboxylase family.</text>
</comment>
<dbReference type="InterPro" id="IPR002129">
    <property type="entry name" value="PyrdxlP-dep_de-COase"/>
</dbReference>
<keyword evidence="9" id="KW-1185">Reference proteome</keyword>
<keyword evidence="8" id="KW-0808">Transferase</keyword>
<dbReference type="Proteomes" id="UP000276770">
    <property type="component" value="Unassembled WGS sequence"/>
</dbReference>
<dbReference type="EMBL" id="RCVZ01000009">
    <property type="protein sequence ID" value="RLQ94533.1"/>
    <property type="molecule type" value="Genomic_DNA"/>
</dbReference>
<keyword evidence="4 6" id="KW-0663">Pyridoxal phosphate</keyword>
<keyword evidence="8" id="KW-0032">Aminotransferase</keyword>
<reference evidence="8 9" key="1">
    <citation type="submission" date="2018-10" db="EMBL/GenBank/DDBJ databases">
        <title>Falsibacillus sp. genome draft.</title>
        <authorList>
            <person name="Shi S."/>
        </authorList>
    </citation>
    <scope>NUCLEOTIDE SEQUENCE [LARGE SCALE GENOMIC DNA]</scope>
    <source>
        <strain evidence="8 9">GY 10110</strain>
    </source>
</reference>
<dbReference type="Gene3D" id="3.90.1150.10">
    <property type="entry name" value="Aspartate Aminotransferase, domain 1"/>
    <property type="match status" value="1"/>
</dbReference>
<accession>A0A3L7JUT9</accession>
<evidence type="ECO:0000256" key="6">
    <source>
        <dbReference type="PIRSR" id="PIRSR602129-50"/>
    </source>
</evidence>
<dbReference type="PANTHER" id="PTHR11999:SF70">
    <property type="entry name" value="MIP05841P"/>
    <property type="match status" value="1"/>
</dbReference>
<dbReference type="InterPro" id="IPR015421">
    <property type="entry name" value="PyrdxlP-dep_Trfase_major"/>
</dbReference>
<feature type="modified residue" description="N6-(pyridoxal phosphate)lysine" evidence="6">
    <location>
        <position position="302"/>
    </location>
</feature>
<dbReference type="InterPro" id="IPR015424">
    <property type="entry name" value="PyrdxlP-dep_Trfase"/>
</dbReference>
<keyword evidence="5 7" id="KW-0456">Lyase</keyword>
<dbReference type="OrthoDB" id="9803665at2"/>
<evidence type="ECO:0000256" key="5">
    <source>
        <dbReference type="ARBA" id="ARBA00023239"/>
    </source>
</evidence>
<gene>
    <name evidence="8" type="ORF">D9X91_13400</name>
</gene>
<evidence type="ECO:0000256" key="2">
    <source>
        <dbReference type="ARBA" id="ARBA00009533"/>
    </source>
</evidence>
<evidence type="ECO:0000256" key="1">
    <source>
        <dbReference type="ARBA" id="ARBA00001933"/>
    </source>
</evidence>
<dbReference type="GO" id="GO:0008483">
    <property type="term" value="F:transaminase activity"/>
    <property type="evidence" value="ECO:0007669"/>
    <property type="project" value="UniProtKB-KW"/>
</dbReference>
<dbReference type="SUPFAM" id="SSF53383">
    <property type="entry name" value="PLP-dependent transferases"/>
    <property type="match status" value="1"/>
</dbReference>
<organism evidence="8 9">
    <name type="scientific">Falsibacillus albus</name>
    <dbReference type="NCBI Taxonomy" id="2478915"/>
    <lineage>
        <taxon>Bacteria</taxon>
        <taxon>Bacillati</taxon>
        <taxon>Bacillota</taxon>
        <taxon>Bacilli</taxon>
        <taxon>Bacillales</taxon>
        <taxon>Bacillaceae</taxon>
        <taxon>Falsibacillus</taxon>
    </lineage>
</organism>
<dbReference type="Pfam" id="PF00282">
    <property type="entry name" value="Pyridoxal_deC"/>
    <property type="match status" value="1"/>
</dbReference>
<protein>
    <submittedName>
        <fullName evidence="8">Aspartate aminotransferase family protein</fullName>
    </submittedName>
</protein>
<name>A0A3L7JUT9_9BACI</name>
<evidence type="ECO:0000256" key="7">
    <source>
        <dbReference type="RuleBase" id="RU000382"/>
    </source>
</evidence>
<comment type="caution">
    <text evidence="8">The sequence shown here is derived from an EMBL/GenBank/DDBJ whole genome shotgun (WGS) entry which is preliminary data.</text>
</comment>
<dbReference type="GO" id="GO:0019752">
    <property type="term" value="P:carboxylic acid metabolic process"/>
    <property type="evidence" value="ECO:0007669"/>
    <property type="project" value="InterPro"/>
</dbReference>
<dbReference type="PANTHER" id="PTHR11999">
    <property type="entry name" value="GROUP II PYRIDOXAL-5-PHOSPHATE DECARBOXYLASE"/>
    <property type="match status" value="1"/>
</dbReference>
<evidence type="ECO:0000313" key="9">
    <source>
        <dbReference type="Proteomes" id="UP000276770"/>
    </source>
</evidence>
<proteinExistence type="inferred from homology"/>
<evidence type="ECO:0000313" key="8">
    <source>
        <dbReference type="EMBL" id="RLQ94533.1"/>
    </source>
</evidence>
<comment type="cofactor">
    <cofactor evidence="1 6 7">
        <name>pyridoxal 5'-phosphate</name>
        <dbReference type="ChEBI" id="CHEBI:597326"/>
    </cofactor>
</comment>
<sequence>MRRDYFESDILKSIRSEKLDDTLSLAREFSLQYMNEIHDRNVYPQAEDIQNLDYFHEDLADQPEKTEAILEILNRYGSAGTVAQTGGRYFGFVNGGILPASLGAKWLGDTWDQNAALYVISPVASKLEVVCEKWTKDVLNLPAETGIGFVGGSSTATLCGLTAGRNYLLNNLGYDASKQGLFNAPEINVVVGEAAHSTVFKALSIIGLGGERVIRVPCDDQGRMKVDELPEIDHKTLIILQAGNVNTGAFDDFESICSLANEKKAWVHVDGAFGLWALASSKMEHATKGLQLADSWSTDGHKTLNAPYDNGLILCRHKDVLVEAMHMTGSYIIYSEHRDGMLFTPEMSRRARSIELWATFKSLGKRGVAELVDELHEKAKYFADIVSNEGLDVLNDVVFNQVLIHFRDDIKTEELIKRVQTSGVFWAGGASWLGKKVMRISVCSYKTSYEDIEISAKEIIRITKEIGS</sequence>
<dbReference type="RefSeq" id="WP_121681146.1">
    <property type="nucleotide sequence ID" value="NZ_RCVZ01000009.1"/>
</dbReference>
<dbReference type="GO" id="GO:0004058">
    <property type="term" value="F:aromatic-L-amino-acid decarboxylase activity"/>
    <property type="evidence" value="ECO:0007669"/>
    <property type="project" value="UniProtKB-ARBA"/>
</dbReference>
<dbReference type="AlphaFoldDB" id="A0A3L7JUT9"/>